<accession>A0A6L6QP85</accession>
<gene>
    <name evidence="1" type="ORF">GM658_25710</name>
</gene>
<dbReference type="EMBL" id="WNKX01000031">
    <property type="protein sequence ID" value="MTW14015.1"/>
    <property type="molecule type" value="Genomic_DNA"/>
</dbReference>
<reference evidence="1 2" key="1">
    <citation type="submission" date="2019-11" db="EMBL/GenBank/DDBJ databases">
        <title>Type strains purchased from KCTC, JCM and DSMZ.</title>
        <authorList>
            <person name="Lu H."/>
        </authorList>
    </citation>
    <scope>NUCLEOTIDE SEQUENCE [LARGE SCALE GENOMIC DNA]</scope>
    <source>
        <strain evidence="1 2">JCM 31587</strain>
    </source>
</reference>
<dbReference type="Proteomes" id="UP000472320">
    <property type="component" value="Unassembled WGS sequence"/>
</dbReference>
<sequence length="151" mass="16890">MGQFCEQTHTRWLEVAFGELGIAAHPAGSSNPRITSYHVGTNIEGYDDKASWCSSFVNWSLTQAGFSGTASALARSWLHWGQALEDPIPGCVAVLWRDDPASWKGHVGFYLREDEEFVYLLGGNQLGQVREHFYPRAMVLAYRWPIGPSQN</sequence>
<dbReference type="InterPro" id="IPR013423">
    <property type="entry name" value="CHP02594"/>
</dbReference>
<protein>
    <submittedName>
        <fullName evidence="1">TIGR02594 family protein</fullName>
    </submittedName>
</protein>
<organism evidence="1 2">
    <name type="scientific">Massilia eburnea</name>
    <dbReference type="NCBI Taxonomy" id="1776165"/>
    <lineage>
        <taxon>Bacteria</taxon>
        <taxon>Pseudomonadati</taxon>
        <taxon>Pseudomonadota</taxon>
        <taxon>Betaproteobacteria</taxon>
        <taxon>Burkholderiales</taxon>
        <taxon>Oxalobacteraceae</taxon>
        <taxon>Telluria group</taxon>
        <taxon>Massilia</taxon>
    </lineage>
</organism>
<dbReference type="AlphaFoldDB" id="A0A6L6QP85"/>
<comment type="caution">
    <text evidence="1">The sequence shown here is derived from an EMBL/GenBank/DDBJ whole genome shotgun (WGS) entry which is preliminary data.</text>
</comment>
<evidence type="ECO:0000313" key="2">
    <source>
        <dbReference type="Proteomes" id="UP000472320"/>
    </source>
</evidence>
<keyword evidence="2" id="KW-1185">Reference proteome</keyword>
<dbReference type="NCBIfam" id="TIGR02594">
    <property type="entry name" value="TIGR02594 family protein"/>
    <property type="match status" value="1"/>
</dbReference>
<name>A0A6L6QP85_9BURK</name>
<proteinExistence type="predicted"/>
<evidence type="ECO:0000313" key="1">
    <source>
        <dbReference type="EMBL" id="MTW14015.1"/>
    </source>
</evidence>